<dbReference type="AlphaFoldDB" id="A0A1I3RE31"/>
<reference evidence="2 3" key="1">
    <citation type="submission" date="2016-10" db="EMBL/GenBank/DDBJ databases">
        <authorList>
            <person name="de Groot N.N."/>
        </authorList>
    </citation>
    <scope>NUCLEOTIDE SEQUENCE [LARGE SCALE GENOMIC DNA]</scope>
    <source>
        <strain evidence="2 3">SP2</strain>
    </source>
</reference>
<evidence type="ECO:0000313" key="2">
    <source>
        <dbReference type="EMBL" id="SFJ44495.1"/>
    </source>
</evidence>
<dbReference type="OMA" id="DDSATIW"/>
<name>A0A1I3RE31_9EURY</name>
<dbReference type="Pfam" id="PF24019">
    <property type="entry name" value="DUF7332"/>
    <property type="match status" value="1"/>
</dbReference>
<proteinExistence type="predicted"/>
<dbReference type="InterPro" id="IPR055756">
    <property type="entry name" value="DUF7332"/>
</dbReference>
<evidence type="ECO:0000313" key="3">
    <source>
        <dbReference type="Proteomes" id="UP000182829"/>
    </source>
</evidence>
<feature type="region of interest" description="Disordered" evidence="1">
    <location>
        <begin position="140"/>
        <end position="165"/>
    </location>
</feature>
<evidence type="ECO:0000256" key="1">
    <source>
        <dbReference type="SAM" id="MobiDB-lite"/>
    </source>
</evidence>
<dbReference type="EMBL" id="FORO01000030">
    <property type="protein sequence ID" value="SFJ44495.1"/>
    <property type="molecule type" value="Genomic_DNA"/>
</dbReference>
<dbReference type="Proteomes" id="UP000182829">
    <property type="component" value="Unassembled WGS sequence"/>
</dbReference>
<dbReference type="OrthoDB" id="205221at2157"/>
<accession>A0A1I3RE31</accession>
<protein>
    <submittedName>
        <fullName evidence="2">Uncharacterized protein</fullName>
    </submittedName>
</protein>
<organism evidence="2 3">
    <name type="scientific">Natronobacterium gregoryi</name>
    <dbReference type="NCBI Taxonomy" id="44930"/>
    <lineage>
        <taxon>Archaea</taxon>
        <taxon>Methanobacteriati</taxon>
        <taxon>Methanobacteriota</taxon>
        <taxon>Stenosarchaea group</taxon>
        <taxon>Halobacteria</taxon>
        <taxon>Halobacteriales</taxon>
        <taxon>Natrialbaceae</taxon>
        <taxon>Natronobacterium</taxon>
    </lineage>
</organism>
<gene>
    <name evidence="2" type="ORF">SAMN05443661_13019</name>
</gene>
<dbReference type="GeneID" id="14206697"/>
<sequence length="171" mass="17781">MRRVCRPGTAVALVFVCFVVLTAGPVVAETGHGDRAAGVDADSAVGEGCLGAGGTAFTIGSDDSATIWVRLHFGLLTDSGGSIGAELVGATTDGNIVEIVAGVDYVADDFDEFTDAPLEAFAVVTGYEFQLPMFDDLESAGLDEDHPPHFDEDDPDAGEELLDGPFEHIEC</sequence>
<dbReference type="RefSeq" id="WP_005581328.1">
    <property type="nucleotide sequence ID" value="NZ_FORO01000030.1"/>
</dbReference>
<feature type="compositionally biased region" description="Acidic residues" evidence="1">
    <location>
        <begin position="151"/>
        <end position="162"/>
    </location>
</feature>